<dbReference type="EC" id="1.5.1.3" evidence="3 8"/>
<comment type="function">
    <text evidence="7 8">Key enzyme in folate metabolism. Catalyzes an essential reaction for de novo glycine and purine synthesis, and for DNA precursor synthesis.</text>
</comment>
<evidence type="ECO:0000256" key="2">
    <source>
        <dbReference type="ARBA" id="ARBA00009539"/>
    </source>
</evidence>
<keyword evidence="6 8" id="KW-0560">Oxidoreductase</keyword>
<evidence type="ECO:0000259" key="10">
    <source>
        <dbReference type="PROSITE" id="PS51330"/>
    </source>
</evidence>
<dbReference type="Proteomes" id="UP001317705">
    <property type="component" value="Chromosome"/>
</dbReference>
<evidence type="ECO:0000313" key="11">
    <source>
        <dbReference type="EMBL" id="BDV41700.1"/>
    </source>
</evidence>
<comment type="pathway">
    <text evidence="1 8">Cofactor biosynthesis; tetrahydrofolate biosynthesis; 5,6,7,8-tetrahydrofolate from 7,8-dihydrofolate: step 1/1.</text>
</comment>
<name>A0ABM8EGX9_9BACT</name>
<keyword evidence="5 8" id="KW-0521">NADP</keyword>
<protein>
    <recommendedName>
        <fullName evidence="3 8">Dihydrofolate reductase</fullName>
        <ecNumber evidence="3 8">1.5.1.3</ecNumber>
    </recommendedName>
</protein>
<comment type="catalytic activity">
    <reaction evidence="8">
        <text>(6S)-5,6,7,8-tetrahydrofolate + NADP(+) = 7,8-dihydrofolate + NADPH + H(+)</text>
        <dbReference type="Rhea" id="RHEA:15009"/>
        <dbReference type="ChEBI" id="CHEBI:15378"/>
        <dbReference type="ChEBI" id="CHEBI:57451"/>
        <dbReference type="ChEBI" id="CHEBI:57453"/>
        <dbReference type="ChEBI" id="CHEBI:57783"/>
        <dbReference type="ChEBI" id="CHEBI:58349"/>
        <dbReference type="EC" id="1.5.1.3"/>
    </reaction>
</comment>
<reference evidence="11 12" key="1">
    <citation type="submission" date="2022-12" db="EMBL/GenBank/DDBJ databases">
        <title>Polyphasic characterization of Geotalea uranireducens NIT-SL11 newly isolated from a complex of sewage sludge and microbially reduced graphene oxide.</title>
        <authorList>
            <person name="Xie L."/>
            <person name="Yoshida N."/>
            <person name="Meng L."/>
        </authorList>
    </citation>
    <scope>NUCLEOTIDE SEQUENCE [LARGE SCALE GENOMIC DNA]</scope>
    <source>
        <strain evidence="11 12">NIT-SL11</strain>
    </source>
</reference>
<dbReference type="InterPro" id="IPR017925">
    <property type="entry name" value="DHFR_CS"/>
</dbReference>
<dbReference type="PROSITE" id="PS51330">
    <property type="entry name" value="DHFR_2"/>
    <property type="match status" value="1"/>
</dbReference>
<keyword evidence="4 8" id="KW-0554">One-carbon metabolism</keyword>
<evidence type="ECO:0000256" key="8">
    <source>
        <dbReference type="PIRNR" id="PIRNR000194"/>
    </source>
</evidence>
<evidence type="ECO:0000313" key="12">
    <source>
        <dbReference type="Proteomes" id="UP001317705"/>
    </source>
</evidence>
<evidence type="ECO:0000256" key="6">
    <source>
        <dbReference type="ARBA" id="ARBA00023002"/>
    </source>
</evidence>
<dbReference type="Gene3D" id="3.40.430.10">
    <property type="entry name" value="Dihydrofolate Reductase, subunit A"/>
    <property type="match status" value="1"/>
</dbReference>
<dbReference type="PANTHER" id="PTHR48069">
    <property type="entry name" value="DIHYDROFOLATE REDUCTASE"/>
    <property type="match status" value="1"/>
</dbReference>
<dbReference type="PANTHER" id="PTHR48069:SF3">
    <property type="entry name" value="DIHYDROFOLATE REDUCTASE"/>
    <property type="match status" value="1"/>
</dbReference>
<sequence length="160" mass="17281">MIVSLIAAMAENRVIGRDGALPWHLPADLARFKALTIGHPVIMGRKTFTAIGRPLPGRLNIVLSRQPTFRAAGVVVARSFAEALALAPGAAEVFICGGGELYREALPLAERIYLTIIHRAYPGDTTFPELFADFVETDRQEVPGDPPLSWVTYQRAGSGA</sequence>
<accession>A0ABM8EGX9</accession>
<dbReference type="CDD" id="cd00209">
    <property type="entry name" value="DHFR"/>
    <property type="match status" value="1"/>
</dbReference>
<dbReference type="PIRSF" id="PIRSF000194">
    <property type="entry name" value="DHFR"/>
    <property type="match status" value="1"/>
</dbReference>
<evidence type="ECO:0000256" key="1">
    <source>
        <dbReference type="ARBA" id="ARBA00004903"/>
    </source>
</evidence>
<dbReference type="RefSeq" id="WP_282001719.1">
    <property type="nucleotide sequence ID" value="NZ_AP027151.1"/>
</dbReference>
<evidence type="ECO:0000256" key="5">
    <source>
        <dbReference type="ARBA" id="ARBA00022857"/>
    </source>
</evidence>
<comment type="similarity">
    <text evidence="2 8 9">Belongs to the dihydrofolate reductase family.</text>
</comment>
<proteinExistence type="inferred from homology"/>
<keyword evidence="12" id="KW-1185">Reference proteome</keyword>
<gene>
    <name evidence="11" type="primary">folA</name>
    <name evidence="11" type="ORF">GURASL_06230</name>
</gene>
<dbReference type="Pfam" id="PF00186">
    <property type="entry name" value="DHFR_1"/>
    <property type="match status" value="1"/>
</dbReference>
<evidence type="ECO:0000256" key="7">
    <source>
        <dbReference type="ARBA" id="ARBA00025067"/>
    </source>
</evidence>
<organism evidence="11 12">
    <name type="scientific">Geotalea uraniireducens</name>
    <dbReference type="NCBI Taxonomy" id="351604"/>
    <lineage>
        <taxon>Bacteria</taxon>
        <taxon>Pseudomonadati</taxon>
        <taxon>Thermodesulfobacteriota</taxon>
        <taxon>Desulfuromonadia</taxon>
        <taxon>Geobacterales</taxon>
        <taxon>Geobacteraceae</taxon>
        <taxon>Geotalea</taxon>
    </lineage>
</organism>
<dbReference type="EMBL" id="AP027151">
    <property type="protein sequence ID" value="BDV41700.1"/>
    <property type="molecule type" value="Genomic_DNA"/>
</dbReference>
<evidence type="ECO:0000256" key="4">
    <source>
        <dbReference type="ARBA" id="ARBA00022563"/>
    </source>
</evidence>
<evidence type="ECO:0000256" key="9">
    <source>
        <dbReference type="RuleBase" id="RU004474"/>
    </source>
</evidence>
<evidence type="ECO:0000256" key="3">
    <source>
        <dbReference type="ARBA" id="ARBA00012856"/>
    </source>
</evidence>
<dbReference type="PRINTS" id="PR00070">
    <property type="entry name" value="DHFR"/>
</dbReference>
<dbReference type="PROSITE" id="PS00075">
    <property type="entry name" value="DHFR_1"/>
    <property type="match status" value="1"/>
</dbReference>
<dbReference type="InterPro" id="IPR024072">
    <property type="entry name" value="DHFR-like_dom_sf"/>
</dbReference>
<feature type="domain" description="DHFR" evidence="10">
    <location>
        <begin position="2"/>
        <end position="155"/>
    </location>
</feature>
<dbReference type="InterPro" id="IPR001796">
    <property type="entry name" value="DHFR_dom"/>
</dbReference>
<dbReference type="InterPro" id="IPR012259">
    <property type="entry name" value="DHFR"/>
</dbReference>
<dbReference type="SUPFAM" id="SSF53597">
    <property type="entry name" value="Dihydrofolate reductase-like"/>
    <property type="match status" value="1"/>
</dbReference>